<keyword evidence="3 6" id="KW-0812">Transmembrane</keyword>
<evidence type="ECO:0000256" key="5">
    <source>
        <dbReference type="ARBA" id="ARBA00023136"/>
    </source>
</evidence>
<dbReference type="InterPro" id="IPR004680">
    <property type="entry name" value="Cit_transptr-like_dom"/>
</dbReference>
<evidence type="ECO:0000313" key="9">
    <source>
        <dbReference type="Proteomes" id="UP001163255"/>
    </source>
</evidence>
<proteinExistence type="predicted"/>
<evidence type="ECO:0000256" key="4">
    <source>
        <dbReference type="ARBA" id="ARBA00022989"/>
    </source>
</evidence>
<organism evidence="8 9">
    <name type="scientific">Endozoicomonas euniceicola</name>
    <dbReference type="NCBI Taxonomy" id="1234143"/>
    <lineage>
        <taxon>Bacteria</taxon>
        <taxon>Pseudomonadati</taxon>
        <taxon>Pseudomonadota</taxon>
        <taxon>Gammaproteobacteria</taxon>
        <taxon>Oceanospirillales</taxon>
        <taxon>Endozoicomonadaceae</taxon>
        <taxon>Endozoicomonas</taxon>
    </lineage>
</organism>
<sequence length="164" mass="17842">MLTLLTPLLKGMDHTDPGIKGMILAVPVAANVGGIGTPIGTPPNAIAFRYLTAEYAMSFGDWILFAIPMATILIFISWTLLRKVYPTGIHAIHLEIDSEFEQRKEAFIVYGTTAATILLWVTASRHGINSYTAALLPVVVFSLCGIITTEDIKQINWDVLAIAV</sequence>
<feature type="transmembrane region" description="Helical" evidence="6">
    <location>
        <begin position="128"/>
        <end position="147"/>
    </location>
</feature>
<evidence type="ECO:0000259" key="7">
    <source>
        <dbReference type="Pfam" id="PF03600"/>
    </source>
</evidence>
<keyword evidence="4 6" id="KW-1133">Transmembrane helix</keyword>
<feature type="domain" description="Citrate transporter-like" evidence="7">
    <location>
        <begin position="22"/>
        <end position="161"/>
    </location>
</feature>
<keyword evidence="2" id="KW-0813">Transport</keyword>
<evidence type="ECO:0000256" key="3">
    <source>
        <dbReference type="ARBA" id="ARBA00022692"/>
    </source>
</evidence>
<evidence type="ECO:0000256" key="6">
    <source>
        <dbReference type="SAM" id="Phobius"/>
    </source>
</evidence>
<name>A0ABY6H166_9GAMM</name>
<keyword evidence="5 6" id="KW-0472">Membrane</keyword>
<accession>A0ABY6H166</accession>
<dbReference type="PANTHER" id="PTHR10283:SF92">
    <property type="entry name" value="LOW-AFFINITY PHOSPHATE TRANSPORTER PHO91"/>
    <property type="match status" value="1"/>
</dbReference>
<dbReference type="PANTHER" id="PTHR10283">
    <property type="entry name" value="SOLUTE CARRIER FAMILY 13 MEMBER"/>
    <property type="match status" value="1"/>
</dbReference>
<comment type="subcellular location">
    <subcellularLocation>
        <location evidence="1">Membrane</location>
        <topology evidence="1">Multi-pass membrane protein</topology>
    </subcellularLocation>
</comment>
<dbReference type="Proteomes" id="UP001163255">
    <property type="component" value="Chromosome"/>
</dbReference>
<dbReference type="Pfam" id="PF03600">
    <property type="entry name" value="CitMHS"/>
    <property type="match status" value="1"/>
</dbReference>
<evidence type="ECO:0000313" key="8">
    <source>
        <dbReference type="EMBL" id="UYM18802.1"/>
    </source>
</evidence>
<feature type="transmembrane region" description="Helical" evidence="6">
    <location>
        <begin position="106"/>
        <end position="122"/>
    </location>
</feature>
<keyword evidence="9" id="KW-1185">Reference proteome</keyword>
<evidence type="ECO:0000256" key="2">
    <source>
        <dbReference type="ARBA" id="ARBA00022448"/>
    </source>
</evidence>
<reference evidence="8" key="1">
    <citation type="submission" date="2022-10" db="EMBL/GenBank/DDBJ databases">
        <title>Completed Genome Sequence of two octocoral isolated bacterium, Endozoicomonas euniceicola EF212T and Endozoicomonas gorgoniicola PS125T.</title>
        <authorList>
            <person name="Chiou Y.-J."/>
            <person name="Chen Y.-H."/>
        </authorList>
    </citation>
    <scope>NUCLEOTIDE SEQUENCE</scope>
    <source>
        <strain evidence="8">EF212</strain>
    </source>
</reference>
<dbReference type="EMBL" id="CP103300">
    <property type="protein sequence ID" value="UYM18802.1"/>
    <property type="molecule type" value="Genomic_DNA"/>
</dbReference>
<dbReference type="RefSeq" id="WP_262601549.1">
    <property type="nucleotide sequence ID" value="NZ_CP103300.1"/>
</dbReference>
<protein>
    <submittedName>
        <fullName evidence="8">Anion permease</fullName>
    </submittedName>
</protein>
<gene>
    <name evidence="8" type="ORF">NX720_07855</name>
</gene>
<feature type="transmembrane region" description="Helical" evidence="6">
    <location>
        <begin position="62"/>
        <end position="85"/>
    </location>
</feature>
<evidence type="ECO:0000256" key="1">
    <source>
        <dbReference type="ARBA" id="ARBA00004141"/>
    </source>
</evidence>